<reference evidence="1 2" key="1">
    <citation type="journal article" date="2020" name="ISME J.">
        <title>Comparative genomics reveals insights into cyanobacterial evolution and habitat adaptation.</title>
        <authorList>
            <person name="Chen M.Y."/>
            <person name="Teng W.K."/>
            <person name="Zhao L."/>
            <person name="Hu C.X."/>
            <person name="Zhou Y.K."/>
            <person name="Han B.P."/>
            <person name="Song L.R."/>
            <person name="Shu W.S."/>
        </authorList>
    </citation>
    <scope>NUCLEOTIDE SEQUENCE [LARGE SCALE GENOMIC DNA]</scope>
    <source>
        <strain evidence="1 2">FACHB-119</strain>
    </source>
</reference>
<sequence length="50" mass="5663">MLEKLCLAITITFALNLFFQVHVPDQTNSGASYQQHIDTSTTILVKRPEK</sequence>
<dbReference type="RefSeq" id="WP_190475409.1">
    <property type="nucleotide sequence ID" value="NZ_JACJSG010000027.1"/>
</dbReference>
<accession>A0ABR8D6M0</accession>
<evidence type="ECO:0000313" key="1">
    <source>
        <dbReference type="EMBL" id="MBD2502803.1"/>
    </source>
</evidence>
<dbReference type="EMBL" id="JACJSG010000027">
    <property type="protein sequence ID" value="MBD2502803.1"/>
    <property type="molecule type" value="Genomic_DNA"/>
</dbReference>
<protein>
    <submittedName>
        <fullName evidence="1">Uncharacterized protein</fullName>
    </submittedName>
</protein>
<comment type="caution">
    <text evidence="1">The sequence shown here is derived from an EMBL/GenBank/DDBJ whole genome shotgun (WGS) entry which is preliminary data.</text>
</comment>
<gene>
    <name evidence="1" type="ORF">H6G83_19710</name>
</gene>
<organism evidence="1 2">
    <name type="scientific">Anabaena azotica FACHB-119</name>
    <dbReference type="NCBI Taxonomy" id="947527"/>
    <lineage>
        <taxon>Bacteria</taxon>
        <taxon>Bacillati</taxon>
        <taxon>Cyanobacteriota</taxon>
        <taxon>Cyanophyceae</taxon>
        <taxon>Nostocales</taxon>
        <taxon>Nostocaceae</taxon>
        <taxon>Anabaena</taxon>
        <taxon>Anabaena azotica</taxon>
    </lineage>
</organism>
<name>A0ABR8D6M0_9NOST</name>
<keyword evidence="2" id="KW-1185">Reference proteome</keyword>
<evidence type="ECO:0000313" key="2">
    <source>
        <dbReference type="Proteomes" id="UP000661112"/>
    </source>
</evidence>
<proteinExistence type="predicted"/>
<dbReference type="Proteomes" id="UP000661112">
    <property type="component" value="Unassembled WGS sequence"/>
</dbReference>